<feature type="compositionally biased region" description="Low complexity" evidence="1">
    <location>
        <begin position="44"/>
        <end position="71"/>
    </location>
</feature>
<evidence type="ECO:0008006" key="4">
    <source>
        <dbReference type="Google" id="ProtNLM"/>
    </source>
</evidence>
<sequence length="71" mass="7613">MEGLAGDWLISRQRFFGVPFPLWYPLDDAGEPNYARPIPAESLPADPSTDVPPATAPTSATSRAGSPQTRT</sequence>
<evidence type="ECO:0000313" key="3">
    <source>
        <dbReference type="Proteomes" id="UP001596512"/>
    </source>
</evidence>
<name>A0ABW2TIN5_9PSEU</name>
<gene>
    <name evidence="2" type="ORF">ACFQV2_08340</name>
</gene>
<dbReference type="SUPFAM" id="SSF52374">
    <property type="entry name" value="Nucleotidylyl transferase"/>
    <property type="match status" value="1"/>
</dbReference>
<organism evidence="2 3">
    <name type="scientific">Actinokineospora soli</name>
    <dbReference type="NCBI Taxonomy" id="1048753"/>
    <lineage>
        <taxon>Bacteria</taxon>
        <taxon>Bacillati</taxon>
        <taxon>Actinomycetota</taxon>
        <taxon>Actinomycetes</taxon>
        <taxon>Pseudonocardiales</taxon>
        <taxon>Pseudonocardiaceae</taxon>
        <taxon>Actinokineospora</taxon>
    </lineage>
</organism>
<evidence type="ECO:0000313" key="2">
    <source>
        <dbReference type="EMBL" id="MFC7613612.1"/>
    </source>
</evidence>
<evidence type="ECO:0000256" key="1">
    <source>
        <dbReference type="SAM" id="MobiDB-lite"/>
    </source>
</evidence>
<feature type="region of interest" description="Disordered" evidence="1">
    <location>
        <begin position="31"/>
        <end position="71"/>
    </location>
</feature>
<proteinExistence type="predicted"/>
<keyword evidence="3" id="KW-1185">Reference proteome</keyword>
<dbReference type="Gene3D" id="3.40.50.620">
    <property type="entry name" value="HUPs"/>
    <property type="match status" value="1"/>
</dbReference>
<dbReference type="EMBL" id="JBHTEY010000004">
    <property type="protein sequence ID" value="MFC7613612.1"/>
    <property type="molecule type" value="Genomic_DNA"/>
</dbReference>
<protein>
    <recommendedName>
        <fullName evidence="4">Isoleucine--tRNA ligase</fullName>
    </recommendedName>
</protein>
<dbReference type="InterPro" id="IPR014729">
    <property type="entry name" value="Rossmann-like_a/b/a_fold"/>
</dbReference>
<comment type="caution">
    <text evidence="2">The sequence shown here is derived from an EMBL/GenBank/DDBJ whole genome shotgun (WGS) entry which is preliminary data.</text>
</comment>
<dbReference type="Proteomes" id="UP001596512">
    <property type="component" value="Unassembled WGS sequence"/>
</dbReference>
<accession>A0ABW2TIN5</accession>
<reference evidence="3" key="1">
    <citation type="journal article" date="2019" name="Int. J. Syst. Evol. Microbiol.">
        <title>The Global Catalogue of Microorganisms (GCM) 10K type strain sequencing project: providing services to taxonomists for standard genome sequencing and annotation.</title>
        <authorList>
            <consortium name="The Broad Institute Genomics Platform"/>
            <consortium name="The Broad Institute Genome Sequencing Center for Infectious Disease"/>
            <person name="Wu L."/>
            <person name="Ma J."/>
        </authorList>
    </citation>
    <scope>NUCLEOTIDE SEQUENCE [LARGE SCALE GENOMIC DNA]</scope>
    <source>
        <strain evidence="3">JCM 17695</strain>
    </source>
</reference>